<comment type="pathway">
    <text evidence="8">Purine metabolism; IMP biosynthesis via de novo pathway; 5-amino-1-(5-phospho-D-ribosyl)imidazole from N(2)-formyl-N(1)-(5-phospho-D-ribosyl)glycinamide: step 1/2.</text>
</comment>
<comment type="caution">
    <text evidence="9">The sequence shown here is derived from an EMBL/GenBank/DDBJ whole genome shotgun (WGS) entry which is preliminary data.</text>
</comment>
<dbReference type="InterPro" id="IPR010075">
    <property type="entry name" value="PRibForGlyAmidine_synth_PurQ"/>
</dbReference>
<dbReference type="GO" id="GO:0005524">
    <property type="term" value="F:ATP binding"/>
    <property type="evidence" value="ECO:0007669"/>
    <property type="project" value="UniProtKB-KW"/>
</dbReference>
<comment type="caution">
    <text evidence="8">Lacks conserved residue(s) required for the propagation of feature annotation.</text>
</comment>
<evidence type="ECO:0000256" key="1">
    <source>
        <dbReference type="ARBA" id="ARBA00022490"/>
    </source>
</evidence>
<gene>
    <name evidence="8" type="primary">purQ</name>
    <name evidence="9" type="ORF">AV656_09500</name>
</gene>
<evidence type="ECO:0000256" key="2">
    <source>
        <dbReference type="ARBA" id="ARBA00022598"/>
    </source>
</evidence>
<comment type="subcellular location">
    <subcellularLocation>
        <location evidence="8">Cytoplasm</location>
    </subcellularLocation>
</comment>
<dbReference type="SUPFAM" id="SSF52317">
    <property type="entry name" value="Class I glutamine amidotransferase-like"/>
    <property type="match status" value="1"/>
</dbReference>
<dbReference type="GO" id="GO:0006189">
    <property type="term" value="P:'de novo' IMP biosynthetic process"/>
    <property type="evidence" value="ECO:0007669"/>
    <property type="project" value="UniProtKB-UniRule"/>
</dbReference>
<sequence>MKFAVIQFPGSSCDLDLYHAVKDVLGEEAEYVHHHETDLSAYDAILLPGGASYGDAVRAGALARTTPVMDAVIRAAEAGKPVLGVGNGFQVLTEAGLLPGAFLKNRDQKFICRTVKVQVVNNRTMFTSEYTEGEELDIPVAHGEGNFYCDEETYGQLKENNQIVFVYADGNPNGSVGDIAGLVSEKGNVLGMMPHPERAAESILGSEDGLNVFKSIVKEWRESHANQA</sequence>
<dbReference type="OrthoDB" id="9804441at2"/>
<feature type="active site" evidence="8">
    <location>
        <position position="197"/>
    </location>
</feature>
<evidence type="ECO:0000256" key="6">
    <source>
        <dbReference type="ARBA" id="ARBA00022840"/>
    </source>
</evidence>
<protein>
    <recommendedName>
        <fullName evidence="8">Phosphoribosylformylglycinamidine synthase subunit PurQ</fullName>
        <shortName evidence="8">FGAM synthase</shortName>
        <ecNumber evidence="8">6.3.5.3</ecNumber>
    </recommendedName>
    <alternativeName>
        <fullName evidence="8">Formylglycinamide ribonucleotide amidotransferase subunit I</fullName>
        <shortName evidence="8">FGAR amidotransferase I</shortName>
        <shortName evidence="8">FGAR-AT I</shortName>
    </alternativeName>
    <alternativeName>
        <fullName evidence="8">Glutaminase PurQ</fullName>
        <ecNumber evidence="8">3.5.1.2</ecNumber>
    </alternativeName>
    <alternativeName>
        <fullName evidence="8">Phosphoribosylformylglycinamidine synthase subunit I</fullName>
    </alternativeName>
</protein>
<dbReference type="NCBIfam" id="TIGR01737">
    <property type="entry name" value="FGAM_synth_I"/>
    <property type="match status" value="1"/>
</dbReference>
<dbReference type="RefSeq" id="WP_063181452.1">
    <property type="nucleotide sequence ID" value="NZ_LQNT01000010.1"/>
</dbReference>
<reference evidence="9 10" key="1">
    <citation type="submission" date="2016-01" db="EMBL/GenBank/DDBJ databases">
        <title>Whole genome sequencing of Bhargavaea cecembensis T14.</title>
        <authorList>
            <person name="Hong K.W."/>
        </authorList>
    </citation>
    <scope>NUCLEOTIDE SEQUENCE [LARGE SCALE GENOMIC DNA]</scope>
    <source>
        <strain evidence="9 10">T14</strain>
    </source>
</reference>
<evidence type="ECO:0000256" key="7">
    <source>
        <dbReference type="ARBA" id="ARBA00022962"/>
    </source>
</evidence>
<dbReference type="PANTHER" id="PTHR47552">
    <property type="entry name" value="PHOSPHORIBOSYLFORMYLGLYCINAMIDINE SYNTHASE SUBUNIT PURQ"/>
    <property type="match status" value="1"/>
</dbReference>
<accession>A0A163F1Y8</accession>
<feature type="active site" evidence="8">
    <location>
        <position position="195"/>
    </location>
</feature>
<evidence type="ECO:0000313" key="9">
    <source>
        <dbReference type="EMBL" id="KZE37757.1"/>
    </source>
</evidence>
<comment type="catalytic activity">
    <reaction evidence="8">
        <text>L-glutamine + H2O = L-glutamate + NH4(+)</text>
        <dbReference type="Rhea" id="RHEA:15889"/>
        <dbReference type="ChEBI" id="CHEBI:15377"/>
        <dbReference type="ChEBI" id="CHEBI:28938"/>
        <dbReference type="ChEBI" id="CHEBI:29985"/>
        <dbReference type="ChEBI" id="CHEBI:58359"/>
        <dbReference type="EC" id="3.5.1.2"/>
    </reaction>
</comment>
<dbReference type="SMART" id="SM01211">
    <property type="entry name" value="GATase_5"/>
    <property type="match status" value="1"/>
</dbReference>
<evidence type="ECO:0000313" key="10">
    <source>
        <dbReference type="Proteomes" id="UP000076490"/>
    </source>
</evidence>
<dbReference type="EMBL" id="LQNT01000010">
    <property type="protein sequence ID" value="KZE37757.1"/>
    <property type="molecule type" value="Genomic_DNA"/>
</dbReference>
<dbReference type="CDD" id="cd01740">
    <property type="entry name" value="GATase1_FGAR_AT"/>
    <property type="match status" value="1"/>
</dbReference>
<dbReference type="Proteomes" id="UP000076490">
    <property type="component" value="Unassembled WGS sequence"/>
</dbReference>
<evidence type="ECO:0000256" key="5">
    <source>
        <dbReference type="ARBA" id="ARBA00022801"/>
    </source>
</evidence>
<proteinExistence type="inferred from homology"/>
<dbReference type="Pfam" id="PF13507">
    <property type="entry name" value="GATase_5"/>
    <property type="match status" value="1"/>
</dbReference>
<name>A0A163F1Y8_9BACL</name>
<keyword evidence="7 8" id="KW-0315">Glutamine amidotransferase</keyword>
<dbReference type="AlphaFoldDB" id="A0A163F1Y8"/>
<dbReference type="PANTHER" id="PTHR47552:SF1">
    <property type="entry name" value="PHOSPHORIBOSYLFORMYLGLYCINAMIDINE SYNTHASE SUBUNIT PURQ"/>
    <property type="match status" value="1"/>
</dbReference>
<dbReference type="Gene3D" id="3.40.50.880">
    <property type="match status" value="1"/>
</dbReference>
<evidence type="ECO:0000256" key="8">
    <source>
        <dbReference type="HAMAP-Rule" id="MF_00421"/>
    </source>
</evidence>
<keyword evidence="5 8" id="KW-0378">Hydrolase</keyword>
<dbReference type="GO" id="GO:0004359">
    <property type="term" value="F:glutaminase activity"/>
    <property type="evidence" value="ECO:0007669"/>
    <property type="project" value="UniProtKB-EC"/>
</dbReference>
<dbReference type="PIRSF" id="PIRSF001586">
    <property type="entry name" value="FGAM_synth_I"/>
    <property type="match status" value="1"/>
</dbReference>
<dbReference type="NCBIfam" id="NF002957">
    <property type="entry name" value="PRK03619.1"/>
    <property type="match status" value="1"/>
</dbReference>
<comment type="function">
    <text evidence="8">Part of the phosphoribosylformylglycinamidine synthase complex involved in the purines biosynthetic pathway. Catalyzes the ATP-dependent conversion of formylglycinamide ribonucleotide (FGAR) and glutamine to yield formylglycinamidine ribonucleotide (FGAM) and glutamate. The FGAM synthase complex is composed of three subunits. PurQ produces an ammonia molecule by converting glutamine to glutamate. PurL transfers the ammonia molecule to FGAR to form FGAM in an ATP-dependent manner. PurS interacts with PurQ and PurL and is thought to assist in the transfer of the ammonia molecule from PurQ to PurL.</text>
</comment>
<comment type="catalytic activity">
    <reaction evidence="8">
        <text>N(2)-formyl-N(1)-(5-phospho-beta-D-ribosyl)glycinamide + L-glutamine + ATP + H2O = 2-formamido-N(1)-(5-O-phospho-beta-D-ribosyl)acetamidine + L-glutamate + ADP + phosphate + H(+)</text>
        <dbReference type="Rhea" id="RHEA:17129"/>
        <dbReference type="ChEBI" id="CHEBI:15377"/>
        <dbReference type="ChEBI" id="CHEBI:15378"/>
        <dbReference type="ChEBI" id="CHEBI:29985"/>
        <dbReference type="ChEBI" id="CHEBI:30616"/>
        <dbReference type="ChEBI" id="CHEBI:43474"/>
        <dbReference type="ChEBI" id="CHEBI:58359"/>
        <dbReference type="ChEBI" id="CHEBI:147286"/>
        <dbReference type="ChEBI" id="CHEBI:147287"/>
        <dbReference type="ChEBI" id="CHEBI:456216"/>
        <dbReference type="EC" id="6.3.5.3"/>
    </reaction>
</comment>
<keyword evidence="1 8" id="KW-0963">Cytoplasm</keyword>
<keyword evidence="2 8" id="KW-0436">Ligase</keyword>
<comment type="subunit">
    <text evidence="8">Part of the FGAM synthase complex composed of 1 PurL, 1 PurQ and 2 PurS subunits.</text>
</comment>
<dbReference type="EC" id="6.3.5.3" evidence="8"/>
<dbReference type="UniPathway" id="UPA00074">
    <property type="reaction ID" value="UER00128"/>
</dbReference>
<keyword evidence="6 8" id="KW-0067">ATP-binding</keyword>
<evidence type="ECO:0000256" key="3">
    <source>
        <dbReference type="ARBA" id="ARBA00022741"/>
    </source>
</evidence>
<dbReference type="GO" id="GO:0004642">
    <property type="term" value="F:phosphoribosylformylglycinamidine synthase activity"/>
    <property type="evidence" value="ECO:0007669"/>
    <property type="project" value="UniProtKB-UniRule"/>
</dbReference>
<dbReference type="HAMAP" id="MF_00421">
    <property type="entry name" value="PurQ"/>
    <property type="match status" value="1"/>
</dbReference>
<keyword evidence="4 8" id="KW-0658">Purine biosynthesis</keyword>
<dbReference type="PROSITE" id="PS51273">
    <property type="entry name" value="GATASE_TYPE_1"/>
    <property type="match status" value="1"/>
</dbReference>
<dbReference type="FunFam" id="3.40.50.880:FF:000019">
    <property type="entry name" value="Phosphoribosylformylglycinamidine synthase subunit PurQ"/>
    <property type="match status" value="1"/>
</dbReference>
<dbReference type="GO" id="GO:0005737">
    <property type="term" value="C:cytoplasm"/>
    <property type="evidence" value="ECO:0007669"/>
    <property type="project" value="UniProtKB-SubCell"/>
</dbReference>
<dbReference type="EC" id="3.5.1.2" evidence="8"/>
<keyword evidence="3 8" id="KW-0547">Nucleotide-binding</keyword>
<organism evidence="9 10">
    <name type="scientific">Bhargavaea cecembensis</name>
    <dbReference type="NCBI Taxonomy" id="394098"/>
    <lineage>
        <taxon>Bacteria</taxon>
        <taxon>Bacillati</taxon>
        <taxon>Bacillota</taxon>
        <taxon>Bacilli</taxon>
        <taxon>Bacillales</taxon>
        <taxon>Caryophanaceae</taxon>
        <taxon>Bhargavaea</taxon>
    </lineage>
</organism>
<evidence type="ECO:0000256" key="4">
    <source>
        <dbReference type="ARBA" id="ARBA00022755"/>
    </source>
</evidence>
<dbReference type="InterPro" id="IPR029062">
    <property type="entry name" value="Class_I_gatase-like"/>
</dbReference>